<dbReference type="GO" id="GO:0047475">
    <property type="term" value="F:phenylacetate-CoA ligase activity"/>
    <property type="evidence" value="ECO:0007669"/>
    <property type="project" value="UniProtKB-EC"/>
</dbReference>
<accession>A0A7L4ZK44</accession>
<keyword evidence="2" id="KW-0436">Ligase</keyword>
<dbReference type="KEGG" id="kan:IMCC3317_22700"/>
<keyword evidence="3" id="KW-1185">Reference proteome</keyword>
<gene>
    <name evidence="2" type="ORF">IMCC3317_22700</name>
</gene>
<dbReference type="Proteomes" id="UP000464657">
    <property type="component" value="Chromosome"/>
</dbReference>
<sequence>MIFNPQDQFMNLETIQVAQQQKLHQLVQHVYANSTYWKTIMDTRNIHPTTFVVEDLEKFPVITKENLQKHLSDMICVSKSEIIDYVCTSGTTASPINIPLTNTDLDRLAENEYQSMLLTGATKDDIFQICTTIDKQFMAGLAYFLGIRKLGAGIIRQGIGAVKTHWNTIESLQPTYLIAVPSFVVKLINYAIENGIDYQNSSVKKIICIGENIRKEDFSLNAVGQKIADSWNVRLFSTYASSEMATAFTECEHGNGGHHNEDLLSIELLDQQNNPVKPGEIGELTITTLGMEAFPLIRYKTGDLCTLHYEPCACGIHTARISPILGRTAQRIKYKGTTFYPSAIFEVLHQFDAIKDHAIVLETNNYDSDDVHIHIALQDTTLITSIKEAVKTTIRVLPTITIHDSLVMLRKKHNVAHKRKLSKVIDLRAKT</sequence>
<dbReference type="InterPro" id="IPR042099">
    <property type="entry name" value="ANL_N_sf"/>
</dbReference>
<dbReference type="EC" id="6.2.1.30" evidence="2"/>
<organism evidence="2 3">
    <name type="scientific">Kordia antarctica</name>
    <dbReference type="NCBI Taxonomy" id="1218801"/>
    <lineage>
        <taxon>Bacteria</taxon>
        <taxon>Pseudomonadati</taxon>
        <taxon>Bacteroidota</taxon>
        <taxon>Flavobacteriia</taxon>
        <taxon>Flavobacteriales</taxon>
        <taxon>Flavobacteriaceae</taxon>
        <taxon>Kordia</taxon>
    </lineage>
</organism>
<dbReference type="InterPro" id="IPR045851">
    <property type="entry name" value="AMP-bd_C_sf"/>
</dbReference>
<name>A0A7L4ZK44_9FLAO</name>
<reference evidence="2 3" key="1">
    <citation type="journal article" date="2013" name="Int. J. Syst. Evol. Microbiol.">
        <title>Kordia antarctica sp. nov., isolated from Antarctic seawater.</title>
        <authorList>
            <person name="Baek K."/>
            <person name="Choi A."/>
            <person name="Kang I."/>
            <person name="Lee K."/>
            <person name="Cho J.C."/>
        </authorList>
    </citation>
    <scope>NUCLEOTIDE SEQUENCE [LARGE SCALE GENOMIC DNA]</scope>
    <source>
        <strain evidence="2 3">IMCC3317</strain>
    </source>
</reference>
<dbReference type="SUPFAM" id="SSF56801">
    <property type="entry name" value="Acetyl-CoA synthetase-like"/>
    <property type="match status" value="1"/>
</dbReference>
<evidence type="ECO:0000313" key="3">
    <source>
        <dbReference type="Proteomes" id="UP000464657"/>
    </source>
</evidence>
<proteinExistence type="predicted"/>
<protein>
    <submittedName>
        <fullName evidence="2">Phenylacetate-coenzyme A ligase</fullName>
        <ecNumber evidence="2">6.2.1.30</ecNumber>
    </submittedName>
</protein>
<dbReference type="AlphaFoldDB" id="A0A7L4ZK44"/>
<dbReference type="PANTHER" id="PTHR43845">
    <property type="entry name" value="BLR5969 PROTEIN"/>
    <property type="match status" value="1"/>
</dbReference>
<dbReference type="Gene3D" id="3.30.300.30">
    <property type="match status" value="1"/>
</dbReference>
<dbReference type="Gene3D" id="3.40.50.12780">
    <property type="entry name" value="N-terminal domain of ligase-like"/>
    <property type="match status" value="1"/>
</dbReference>
<dbReference type="InterPro" id="IPR000873">
    <property type="entry name" value="AMP-dep_synth/lig_dom"/>
</dbReference>
<evidence type="ECO:0000259" key="1">
    <source>
        <dbReference type="Pfam" id="PF00501"/>
    </source>
</evidence>
<dbReference type="Pfam" id="PF00501">
    <property type="entry name" value="AMP-binding"/>
    <property type="match status" value="1"/>
</dbReference>
<feature type="domain" description="AMP-dependent synthetase/ligase" evidence="1">
    <location>
        <begin position="76"/>
        <end position="288"/>
    </location>
</feature>
<dbReference type="PANTHER" id="PTHR43845:SF1">
    <property type="entry name" value="BLR5969 PROTEIN"/>
    <property type="match status" value="1"/>
</dbReference>
<dbReference type="EMBL" id="CP019288">
    <property type="protein sequence ID" value="QHI36900.1"/>
    <property type="molecule type" value="Genomic_DNA"/>
</dbReference>
<evidence type="ECO:0000313" key="2">
    <source>
        <dbReference type="EMBL" id="QHI36900.1"/>
    </source>
</evidence>